<feature type="active site" description="Nucleophile" evidence="8">
    <location>
        <position position="11"/>
    </location>
</feature>
<dbReference type="PANTHER" id="PTHR42891">
    <property type="entry name" value="D-GLYCERO-BETA-D-MANNO-HEPTOSE-1,7-BISPHOSPHATE 7-PHOSPHATASE"/>
    <property type="match status" value="1"/>
</dbReference>
<dbReference type="CDD" id="cd07503">
    <property type="entry name" value="HAD_HisB-N"/>
    <property type="match status" value="1"/>
</dbReference>
<evidence type="ECO:0000256" key="7">
    <source>
        <dbReference type="PIRNR" id="PIRNR004682"/>
    </source>
</evidence>
<dbReference type="InterPro" id="IPR006543">
    <property type="entry name" value="Histidinol-phos"/>
</dbReference>
<gene>
    <name evidence="13" type="ORF">C0169_02510</name>
    <name evidence="12" type="ORF">C0190_03895</name>
</gene>
<keyword evidence="4 7" id="KW-0378">Hydrolase</keyword>
<evidence type="ECO:0000256" key="5">
    <source>
        <dbReference type="ARBA" id="ARBA00023277"/>
    </source>
</evidence>
<dbReference type="Gene3D" id="3.40.50.1000">
    <property type="entry name" value="HAD superfamily/HAD-like"/>
    <property type="match status" value="1"/>
</dbReference>
<feature type="site" description="Contributes to substrate recognition" evidence="10">
    <location>
        <position position="101"/>
    </location>
</feature>
<dbReference type="GO" id="GO:0046872">
    <property type="term" value="F:metal ion binding"/>
    <property type="evidence" value="ECO:0007669"/>
    <property type="project" value="UniProtKB-KW"/>
</dbReference>
<keyword evidence="11" id="KW-0460">Magnesium</keyword>
<evidence type="ECO:0000256" key="8">
    <source>
        <dbReference type="PIRSR" id="PIRSR004682-1"/>
    </source>
</evidence>
<dbReference type="Proteomes" id="UP000235460">
    <property type="component" value="Unassembled WGS sequence"/>
</dbReference>
<dbReference type="GO" id="GO:0016791">
    <property type="term" value="F:phosphatase activity"/>
    <property type="evidence" value="ECO:0007669"/>
    <property type="project" value="InterPro"/>
</dbReference>
<dbReference type="InterPro" id="IPR036412">
    <property type="entry name" value="HAD-like_sf"/>
</dbReference>
<evidence type="ECO:0000313" key="15">
    <source>
        <dbReference type="Proteomes" id="UP000235619"/>
    </source>
</evidence>
<feature type="binding site" evidence="11">
    <location>
        <position position="11"/>
    </location>
    <ligand>
        <name>Mg(2+)</name>
        <dbReference type="ChEBI" id="CHEBI:18420"/>
    </ligand>
</feature>
<dbReference type="GO" id="GO:0005737">
    <property type="term" value="C:cytoplasm"/>
    <property type="evidence" value="ECO:0007669"/>
    <property type="project" value="UniProtKB-SubCell"/>
</dbReference>
<comment type="caution">
    <text evidence="12">The sequence shown here is derived from an EMBL/GenBank/DDBJ whole genome shotgun (WGS) entry which is preliminary data.</text>
</comment>
<dbReference type="PANTHER" id="PTHR42891:SF1">
    <property type="entry name" value="D-GLYCERO-BETA-D-MANNO-HEPTOSE-1,7-BISPHOSPHATE 7-PHOSPHATASE"/>
    <property type="match status" value="1"/>
</dbReference>
<dbReference type="EMBL" id="PNIK01000058">
    <property type="protein sequence ID" value="PMP67120.1"/>
    <property type="molecule type" value="Genomic_DNA"/>
</dbReference>
<dbReference type="EMBL" id="PNJD01000153">
    <property type="protein sequence ID" value="PMP97626.1"/>
    <property type="molecule type" value="Genomic_DNA"/>
</dbReference>
<feature type="binding site" evidence="11">
    <location>
        <position position="100"/>
    </location>
    <ligand>
        <name>Zn(2+)</name>
        <dbReference type="ChEBI" id="CHEBI:29105"/>
    </ligand>
</feature>
<dbReference type="InterPro" id="IPR006549">
    <property type="entry name" value="HAD-SF_hydro_IIIA"/>
</dbReference>
<evidence type="ECO:0000256" key="3">
    <source>
        <dbReference type="ARBA" id="ARBA00022723"/>
    </source>
</evidence>
<accession>A0A2N7PNI7</accession>
<sequence length="192" mass="21577">MKCPAVFLDRDGTLNEEMGYINDLSRLRILPGVASALKLLKNYGFKLIVISNQSGPARGYFPKELVFKTNELLQKKLKKKGVFIDDFFICFHHPEENCSCRKPKPGLVIQAIEKYSIDLKRSYLIGDKIIDIETAQNIGIKGILVLTGYGKGELKYVAPKKGIIPYFVAKNLKEAAEFIIKDCFQGNESPDS</sequence>
<dbReference type="NCBIfam" id="TIGR01662">
    <property type="entry name" value="HAD-SF-IIIA"/>
    <property type="match status" value="1"/>
</dbReference>
<keyword evidence="2 7" id="KW-0963">Cytoplasm</keyword>
<dbReference type="GO" id="GO:0005975">
    <property type="term" value="P:carbohydrate metabolic process"/>
    <property type="evidence" value="ECO:0007669"/>
    <property type="project" value="InterPro"/>
</dbReference>
<evidence type="ECO:0000256" key="10">
    <source>
        <dbReference type="PIRSR" id="PIRSR004682-3"/>
    </source>
</evidence>
<evidence type="ECO:0000256" key="6">
    <source>
        <dbReference type="ARBA" id="ARBA00031828"/>
    </source>
</evidence>
<dbReference type="SUPFAM" id="SSF56784">
    <property type="entry name" value="HAD-like"/>
    <property type="match status" value="1"/>
</dbReference>
<feature type="active site" description="Nucleophile" evidence="8">
    <location>
        <position position="9"/>
    </location>
</feature>
<dbReference type="AlphaFoldDB" id="A0A2N7PNI7"/>
<dbReference type="NCBIfam" id="TIGR01656">
    <property type="entry name" value="Histidinol-ppas"/>
    <property type="match status" value="1"/>
</dbReference>
<feature type="binding site" evidence="9">
    <location>
        <begin position="17"/>
        <end position="20"/>
    </location>
    <ligand>
        <name>substrate</name>
    </ligand>
</feature>
<feature type="site" description="Stabilizes the phosphoryl group" evidence="10">
    <location>
        <position position="102"/>
    </location>
</feature>
<feature type="binding site" evidence="9">
    <location>
        <begin position="51"/>
        <end position="54"/>
    </location>
    <ligand>
        <name>substrate</name>
    </ligand>
</feature>
<dbReference type="PIRSF" id="PIRSF004682">
    <property type="entry name" value="GmhB"/>
    <property type="match status" value="1"/>
</dbReference>
<organism evidence="12 14">
    <name type="scientific">Thermodesulfobacterium geofontis</name>
    <dbReference type="NCBI Taxonomy" id="1295609"/>
    <lineage>
        <taxon>Bacteria</taxon>
        <taxon>Pseudomonadati</taxon>
        <taxon>Thermodesulfobacteriota</taxon>
        <taxon>Thermodesulfobacteria</taxon>
        <taxon>Thermodesulfobacteriales</taxon>
        <taxon>Thermodesulfobacteriaceae</taxon>
        <taxon>Thermodesulfobacterium</taxon>
    </lineage>
</organism>
<comment type="subcellular location">
    <subcellularLocation>
        <location evidence="1 7">Cytoplasm</location>
    </subcellularLocation>
</comment>
<evidence type="ECO:0000256" key="1">
    <source>
        <dbReference type="ARBA" id="ARBA00004496"/>
    </source>
</evidence>
<evidence type="ECO:0000313" key="14">
    <source>
        <dbReference type="Proteomes" id="UP000235460"/>
    </source>
</evidence>
<dbReference type="EC" id="3.1.3.-" evidence="7"/>
<evidence type="ECO:0000256" key="2">
    <source>
        <dbReference type="ARBA" id="ARBA00022490"/>
    </source>
</evidence>
<protein>
    <recommendedName>
        <fullName evidence="6 7">D,D-heptose 1,7-bisphosphate phosphatase</fullName>
        <ecNumber evidence="7">3.1.3.-</ecNumber>
    </recommendedName>
</protein>
<dbReference type="InterPro" id="IPR023214">
    <property type="entry name" value="HAD_sf"/>
</dbReference>
<evidence type="ECO:0000256" key="9">
    <source>
        <dbReference type="PIRSR" id="PIRSR004682-2"/>
    </source>
</evidence>
<evidence type="ECO:0000313" key="12">
    <source>
        <dbReference type="EMBL" id="PMP67120.1"/>
    </source>
</evidence>
<feature type="site" description="Stabilizes the phosphoryl group" evidence="10">
    <location>
        <position position="51"/>
    </location>
</feature>
<feature type="binding site" evidence="9">
    <location>
        <begin position="101"/>
        <end position="102"/>
    </location>
    <ligand>
        <name>substrate</name>
    </ligand>
</feature>
<keyword evidence="11" id="KW-0862">Zinc</keyword>
<feature type="binding site" evidence="11">
    <location>
        <position position="98"/>
    </location>
    <ligand>
        <name>Zn(2+)</name>
        <dbReference type="ChEBI" id="CHEBI:29105"/>
    </ligand>
</feature>
<comment type="similarity">
    <text evidence="7">Belongs to the gmhB family.</text>
</comment>
<feature type="binding site" evidence="9">
    <location>
        <position position="128"/>
    </location>
    <ligand>
        <name>substrate</name>
    </ligand>
</feature>
<evidence type="ECO:0000256" key="11">
    <source>
        <dbReference type="PIRSR" id="PIRSR004682-4"/>
    </source>
</evidence>
<comment type="cofactor">
    <cofactor evidence="11">
        <name>Mg(2+)</name>
        <dbReference type="ChEBI" id="CHEBI:18420"/>
    </cofactor>
</comment>
<name>A0A2N7PNI7_9BACT</name>
<evidence type="ECO:0000313" key="13">
    <source>
        <dbReference type="EMBL" id="PMP97626.1"/>
    </source>
</evidence>
<evidence type="ECO:0000256" key="4">
    <source>
        <dbReference type="ARBA" id="ARBA00022801"/>
    </source>
</evidence>
<keyword evidence="3 11" id="KW-0479">Metal-binding</keyword>
<comment type="cofactor">
    <cofactor evidence="11">
        <name>Zn(2+)</name>
        <dbReference type="ChEBI" id="CHEBI:29105"/>
    </cofactor>
</comment>
<feature type="binding site" evidence="11">
    <location>
        <position position="127"/>
    </location>
    <ligand>
        <name>Mg(2+)</name>
        <dbReference type="ChEBI" id="CHEBI:18420"/>
    </ligand>
</feature>
<feature type="binding site" evidence="11">
    <location>
        <position position="128"/>
    </location>
    <ligand>
        <name>Mg(2+)</name>
        <dbReference type="ChEBI" id="CHEBI:18420"/>
    </ligand>
</feature>
<feature type="binding site" evidence="11">
    <location>
        <position position="92"/>
    </location>
    <ligand>
        <name>Zn(2+)</name>
        <dbReference type="ChEBI" id="CHEBI:29105"/>
    </ligand>
</feature>
<reference evidence="14 15" key="1">
    <citation type="submission" date="2018-01" db="EMBL/GenBank/DDBJ databases">
        <title>Metagenomic assembled genomes from two thermal pools in the Uzon Caldera, Kamchatka, Russia.</title>
        <authorList>
            <person name="Wilkins L."/>
            <person name="Ettinger C."/>
        </authorList>
    </citation>
    <scope>NUCLEOTIDE SEQUENCE [LARGE SCALE GENOMIC DNA]</scope>
    <source>
        <strain evidence="13">ARK-04</strain>
        <strain evidence="12">ZAV-08</strain>
    </source>
</reference>
<proteinExistence type="inferred from homology"/>
<dbReference type="Pfam" id="PF13242">
    <property type="entry name" value="Hydrolase_like"/>
    <property type="match status" value="1"/>
</dbReference>
<dbReference type="Proteomes" id="UP000235619">
    <property type="component" value="Unassembled WGS sequence"/>
</dbReference>
<dbReference type="InterPro" id="IPR004446">
    <property type="entry name" value="Heptose_bisP_phosphatase"/>
</dbReference>
<keyword evidence="5 7" id="KW-0119">Carbohydrate metabolism</keyword>
<feature type="binding site" evidence="9">
    <location>
        <begin position="9"/>
        <end position="11"/>
    </location>
    <ligand>
        <name>substrate</name>
    </ligand>
</feature>
<feature type="binding site" evidence="11">
    <location>
        <position position="90"/>
    </location>
    <ligand>
        <name>Zn(2+)</name>
        <dbReference type="ChEBI" id="CHEBI:29105"/>
    </ligand>
</feature>
<feature type="binding site" evidence="11">
    <location>
        <position position="9"/>
    </location>
    <ligand>
        <name>Mg(2+)</name>
        <dbReference type="ChEBI" id="CHEBI:18420"/>
    </ligand>
</feature>